<sequence length="71" mass="7925">MRIVNFSEARNSLKDVIDQVVADAGSCTGDDNGMWLIDTLRRMSRCAGKDHNPLGITRNEICIYCHGIPLF</sequence>
<evidence type="ECO:0000313" key="2">
    <source>
        <dbReference type="Proteomes" id="UP000183471"/>
    </source>
</evidence>
<dbReference type="Proteomes" id="UP000183471">
    <property type="component" value="Unassembled WGS sequence"/>
</dbReference>
<dbReference type="EMBL" id="FNKY01000001">
    <property type="protein sequence ID" value="SDQ78511.1"/>
    <property type="molecule type" value="Genomic_DNA"/>
</dbReference>
<accession>A0ABY0TGC0</accession>
<reference evidence="1 2" key="1">
    <citation type="submission" date="2016-10" db="EMBL/GenBank/DDBJ databases">
        <authorList>
            <person name="Varghese N."/>
            <person name="Submissions S."/>
        </authorList>
    </citation>
    <scope>NUCLEOTIDE SEQUENCE [LARGE SCALE GENOMIC DNA]</scope>
    <source>
        <strain evidence="1 2">Nl1</strain>
    </source>
</reference>
<dbReference type="Gene3D" id="3.40.1620.10">
    <property type="entry name" value="YefM-like domain"/>
    <property type="match status" value="1"/>
</dbReference>
<proteinExistence type="predicted"/>
<protein>
    <submittedName>
        <fullName evidence="1">Uncharacterized protein</fullName>
    </submittedName>
</protein>
<name>A0ABY0TGC0_9PROT</name>
<keyword evidence="2" id="KW-1185">Reference proteome</keyword>
<gene>
    <name evidence="1" type="ORF">SAMN05216402_2276</name>
</gene>
<comment type="caution">
    <text evidence="1">The sequence shown here is derived from an EMBL/GenBank/DDBJ whole genome shotgun (WGS) entry which is preliminary data.</text>
</comment>
<evidence type="ECO:0000313" key="1">
    <source>
        <dbReference type="EMBL" id="SDQ78511.1"/>
    </source>
</evidence>
<organism evidence="1 2">
    <name type="scientific">Nitrosospira multiformis</name>
    <dbReference type="NCBI Taxonomy" id="1231"/>
    <lineage>
        <taxon>Bacteria</taxon>
        <taxon>Pseudomonadati</taxon>
        <taxon>Pseudomonadota</taxon>
        <taxon>Betaproteobacteria</taxon>
        <taxon>Nitrosomonadales</taxon>
        <taxon>Nitrosomonadaceae</taxon>
        <taxon>Nitrosospira</taxon>
    </lineage>
</organism>